<dbReference type="AlphaFoldDB" id="A0A3R7QDA6"/>
<comment type="catalytic activity">
    <reaction evidence="8">
        <text>a ribonucleotide in rRNA + S-adenosyl-L-methionine = a 2'-O-methylribonucleotide in rRNA + S-adenosyl-L-homocysteine + H(+)</text>
        <dbReference type="Rhea" id="RHEA:48628"/>
        <dbReference type="Rhea" id="RHEA-COMP:12164"/>
        <dbReference type="Rhea" id="RHEA-COMP:12165"/>
        <dbReference type="ChEBI" id="CHEBI:15378"/>
        <dbReference type="ChEBI" id="CHEBI:57856"/>
        <dbReference type="ChEBI" id="CHEBI:59789"/>
        <dbReference type="ChEBI" id="CHEBI:90675"/>
        <dbReference type="ChEBI" id="CHEBI:90676"/>
    </reaction>
</comment>
<name>A0A3R7QDA6_PENVA</name>
<feature type="binding site" evidence="8">
    <location>
        <position position="54"/>
    </location>
    <ligand>
        <name>S-adenosyl-L-methionine</name>
        <dbReference type="ChEBI" id="CHEBI:59789"/>
    </ligand>
</feature>
<dbReference type="Proteomes" id="UP000283509">
    <property type="component" value="Unassembled WGS sequence"/>
</dbReference>
<dbReference type="Pfam" id="PF11861">
    <property type="entry name" value="DUF3381"/>
    <property type="match status" value="1"/>
</dbReference>
<dbReference type="InterPro" id="IPR050082">
    <property type="entry name" value="RNA_methyltr_RlmE"/>
</dbReference>
<dbReference type="EC" id="2.1.1.-" evidence="8"/>
<evidence type="ECO:0000256" key="6">
    <source>
        <dbReference type="ARBA" id="ARBA00022691"/>
    </source>
</evidence>
<dbReference type="GO" id="GO:0000463">
    <property type="term" value="P:maturation of LSU-rRNA from tricistronic rRNA transcript (SSU-rRNA, 5.8S rRNA, LSU-rRNA)"/>
    <property type="evidence" value="ECO:0007669"/>
    <property type="project" value="TreeGrafter"/>
</dbReference>
<dbReference type="PANTHER" id="PTHR10920">
    <property type="entry name" value="RIBOSOMAL RNA METHYLTRANSFERASE"/>
    <property type="match status" value="1"/>
</dbReference>
<dbReference type="SUPFAM" id="SSF53335">
    <property type="entry name" value="S-adenosyl-L-methionine-dependent methyltransferases"/>
    <property type="match status" value="1"/>
</dbReference>
<feature type="active site" description="Proton acceptor" evidence="8">
    <location>
        <position position="155"/>
    </location>
</feature>
<keyword evidence="2 8" id="KW-0690">Ribosome biogenesis</keyword>
<dbReference type="HAMAP" id="MF_03163">
    <property type="entry name" value="RNA_methyltr_E_SPB1"/>
    <property type="match status" value="1"/>
</dbReference>
<evidence type="ECO:0000259" key="12">
    <source>
        <dbReference type="Pfam" id="PF11861"/>
    </source>
</evidence>
<evidence type="ECO:0000256" key="9">
    <source>
        <dbReference type="SAM" id="MobiDB-lite"/>
    </source>
</evidence>
<dbReference type="OrthoDB" id="1287559at2759"/>
<dbReference type="InterPro" id="IPR029063">
    <property type="entry name" value="SAM-dependent_MTases_sf"/>
</dbReference>
<feature type="binding site" evidence="8">
    <location>
        <position position="115"/>
    </location>
    <ligand>
        <name>S-adenosyl-L-methionine</name>
        <dbReference type="ChEBI" id="CHEBI:59789"/>
    </ligand>
</feature>
<dbReference type="InterPro" id="IPR015507">
    <property type="entry name" value="rRNA-MeTfrase_E"/>
</dbReference>
<dbReference type="FunFam" id="3.40.50.150:FF:000004">
    <property type="entry name" value="AdoMet-dependent rRNA methyltransferase SPB1"/>
    <property type="match status" value="1"/>
</dbReference>
<protein>
    <recommendedName>
        <fullName evidence="8">Putative rRNA methyltransferase</fullName>
        <ecNumber evidence="8">2.1.1.-</ecNumber>
    </recommendedName>
    <alternativeName>
        <fullName evidence="8">2'-O-ribose RNA methyltransferase SPB1 homolog</fullName>
    </alternativeName>
</protein>
<proteinExistence type="inferred from homology"/>
<evidence type="ECO:0000256" key="7">
    <source>
        <dbReference type="ARBA" id="ARBA00023242"/>
    </source>
</evidence>
<feature type="domain" description="Ribosomal RNA methyltransferase SPB1-like C-terminal" evidence="11">
    <location>
        <begin position="542"/>
        <end position="750"/>
    </location>
</feature>
<evidence type="ECO:0000256" key="8">
    <source>
        <dbReference type="HAMAP-Rule" id="MF_03163"/>
    </source>
</evidence>
<keyword evidence="3 8" id="KW-0698">rRNA processing</keyword>
<feature type="region of interest" description="Disordered" evidence="9">
    <location>
        <begin position="710"/>
        <end position="767"/>
    </location>
</feature>
<dbReference type="InterPro" id="IPR024576">
    <property type="entry name" value="rRNA_MeTfrase_Spb1_DUF3381"/>
</dbReference>
<feature type="compositionally biased region" description="Basic residues" evidence="9">
    <location>
        <begin position="755"/>
        <end position="767"/>
    </location>
</feature>
<evidence type="ECO:0000256" key="5">
    <source>
        <dbReference type="ARBA" id="ARBA00022679"/>
    </source>
</evidence>
<evidence type="ECO:0000259" key="10">
    <source>
        <dbReference type="Pfam" id="PF01728"/>
    </source>
</evidence>
<feature type="region of interest" description="Disordered" evidence="9">
    <location>
        <begin position="324"/>
        <end position="344"/>
    </location>
</feature>
<feature type="domain" description="DUF3381" evidence="12">
    <location>
        <begin position="232"/>
        <end position="383"/>
    </location>
</feature>
<evidence type="ECO:0000256" key="1">
    <source>
        <dbReference type="ARBA" id="ARBA00004604"/>
    </source>
</evidence>
<evidence type="ECO:0000256" key="3">
    <source>
        <dbReference type="ARBA" id="ARBA00022552"/>
    </source>
</evidence>
<evidence type="ECO:0000256" key="4">
    <source>
        <dbReference type="ARBA" id="ARBA00022603"/>
    </source>
</evidence>
<evidence type="ECO:0000313" key="14">
    <source>
        <dbReference type="Proteomes" id="UP000283509"/>
    </source>
</evidence>
<comment type="caution">
    <text evidence="13">The sequence shown here is derived from an EMBL/GenBank/DDBJ whole genome shotgun (WGS) entry which is preliminary data.</text>
</comment>
<dbReference type="STRING" id="6689.A0A3R7QDA6"/>
<reference evidence="13 14" key="2">
    <citation type="submission" date="2019-01" db="EMBL/GenBank/DDBJ databases">
        <title>The decoding of complex shrimp genome reveals the adaptation for benthos swimmer, frequently molting mechanism and breeding impact on genome.</title>
        <authorList>
            <person name="Sun Y."/>
            <person name="Gao Y."/>
            <person name="Yu Y."/>
        </authorList>
    </citation>
    <scope>NUCLEOTIDE SEQUENCE [LARGE SCALE GENOMIC DNA]</scope>
    <source>
        <tissue evidence="13">Muscle</tissue>
    </source>
</reference>
<feature type="binding site" evidence="8">
    <location>
        <position position="56"/>
    </location>
    <ligand>
        <name>S-adenosyl-L-methionine</name>
        <dbReference type="ChEBI" id="CHEBI:59789"/>
    </ligand>
</feature>
<feature type="region of interest" description="Disordered" evidence="9">
    <location>
        <begin position="659"/>
        <end position="696"/>
    </location>
</feature>
<keyword evidence="5 8" id="KW-0808">Transferase</keyword>
<evidence type="ECO:0000313" key="13">
    <source>
        <dbReference type="EMBL" id="ROT63923.1"/>
    </source>
</evidence>
<dbReference type="Pfam" id="PF07780">
    <property type="entry name" value="Spb1_C"/>
    <property type="match status" value="1"/>
</dbReference>
<feature type="binding site" evidence="8">
    <location>
        <position position="90"/>
    </location>
    <ligand>
        <name>S-adenosyl-L-methionine</name>
        <dbReference type="ChEBI" id="CHEBI:59789"/>
    </ligand>
</feature>
<keyword evidence="14" id="KW-1185">Reference proteome</keyword>
<keyword evidence="6 8" id="KW-0949">S-adenosyl-L-methionine</keyword>
<comment type="similarity">
    <text evidence="8">Belongs to the class I-like SAM-binding methyltransferase superfamily. RNA methyltransferase RlmE family. SPB1 subfamily.</text>
</comment>
<dbReference type="EMBL" id="QCYY01003356">
    <property type="protein sequence ID" value="ROT63923.1"/>
    <property type="molecule type" value="Genomic_DNA"/>
</dbReference>
<reference evidence="13 14" key="1">
    <citation type="submission" date="2018-04" db="EMBL/GenBank/DDBJ databases">
        <authorList>
            <person name="Zhang X."/>
            <person name="Yuan J."/>
            <person name="Li F."/>
            <person name="Xiang J."/>
        </authorList>
    </citation>
    <scope>NUCLEOTIDE SEQUENCE [LARGE SCALE GENOMIC DNA]</scope>
    <source>
        <tissue evidence="13">Muscle</tissue>
    </source>
</reference>
<dbReference type="Pfam" id="PF01728">
    <property type="entry name" value="FtsJ"/>
    <property type="match status" value="1"/>
</dbReference>
<feature type="domain" description="Ribosomal RNA methyltransferase FtsJ" evidence="10">
    <location>
        <begin position="22"/>
        <end position="198"/>
    </location>
</feature>
<feature type="compositionally biased region" description="Basic and acidic residues" evidence="9">
    <location>
        <begin position="735"/>
        <end position="754"/>
    </location>
</feature>
<dbReference type="Gene3D" id="3.40.50.150">
    <property type="entry name" value="Vaccinia Virus protein VP39"/>
    <property type="match status" value="1"/>
</dbReference>
<keyword evidence="7 8" id="KW-0539">Nucleus</keyword>
<organism evidence="13 14">
    <name type="scientific">Penaeus vannamei</name>
    <name type="common">Whiteleg shrimp</name>
    <name type="synonym">Litopenaeus vannamei</name>
    <dbReference type="NCBI Taxonomy" id="6689"/>
    <lineage>
        <taxon>Eukaryota</taxon>
        <taxon>Metazoa</taxon>
        <taxon>Ecdysozoa</taxon>
        <taxon>Arthropoda</taxon>
        <taxon>Crustacea</taxon>
        <taxon>Multicrustacea</taxon>
        <taxon>Malacostraca</taxon>
        <taxon>Eumalacostraca</taxon>
        <taxon>Eucarida</taxon>
        <taxon>Decapoda</taxon>
        <taxon>Dendrobranchiata</taxon>
        <taxon>Penaeoidea</taxon>
        <taxon>Penaeidae</taxon>
        <taxon>Penaeus</taxon>
    </lineage>
</organism>
<dbReference type="GO" id="GO:0008650">
    <property type="term" value="F:rRNA (uridine-2'-O-)-methyltransferase activity"/>
    <property type="evidence" value="ECO:0007669"/>
    <property type="project" value="TreeGrafter"/>
</dbReference>
<dbReference type="GO" id="GO:0016435">
    <property type="term" value="F:rRNA (guanine) methyltransferase activity"/>
    <property type="evidence" value="ECO:0007669"/>
    <property type="project" value="TreeGrafter"/>
</dbReference>
<evidence type="ECO:0000259" key="11">
    <source>
        <dbReference type="Pfam" id="PF07780"/>
    </source>
</evidence>
<dbReference type="GO" id="GO:0000466">
    <property type="term" value="P:maturation of 5.8S rRNA from tricistronic rRNA transcript (SSU-rRNA, 5.8S rRNA, LSU-rRNA)"/>
    <property type="evidence" value="ECO:0007669"/>
    <property type="project" value="TreeGrafter"/>
</dbReference>
<feature type="binding site" evidence="8">
    <location>
        <position position="74"/>
    </location>
    <ligand>
        <name>S-adenosyl-L-methionine</name>
        <dbReference type="ChEBI" id="CHEBI:59789"/>
    </ligand>
</feature>
<feature type="compositionally biased region" description="Basic residues" evidence="9">
    <location>
        <begin position="661"/>
        <end position="675"/>
    </location>
</feature>
<dbReference type="InterPro" id="IPR002877">
    <property type="entry name" value="RNA_MeTrfase_FtsJ_dom"/>
</dbReference>
<accession>A0A3R7QDA6</accession>
<dbReference type="GO" id="GO:0030687">
    <property type="term" value="C:preribosome, large subunit precursor"/>
    <property type="evidence" value="ECO:0007669"/>
    <property type="project" value="TreeGrafter"/>
</dbReference>
<dbReference type="InterPro" id="IPR012920">
    <property type="entry name" value="rRNA_MeTfrase_SPB1-like_C"/>
</dbReference>
<sequence>MGKRVKPGSRDIYYGRAKCAGYRARSAYKLIQLNAKYQFLQKSRVCIDLCAAPGSWMQVAKKYMPLSSFVIGVDRNRIDPIYGCLSIHGDITTEKTRSELRGALKTWKADVVLHDGAPNMGKNWIYDAYTQNLLVLHAFKLATEFLNKGGYFVSKVFRSKDYFKLEYVFKKFFKKVEATKPDASRYESAEIFVVCQGFLAPDKVDPEFFSAQHVFNELDLEPKPKINLLRTKKSRDKAEGYEEGATIIHKKIPVSQFIHAENFMEVLADAWELEFDDEKAKKHPQTSEEIFEYCKDIKVLGRKEIKKLLVWRKKLADEYAKAQEAKKKEEEQIQEAQKTPEELKQEELQKIDQQIAEMELLAAHEQKKVLKKRQKVLQKQLQRLRLKTLIPGDQGPIDESEKHVFSLSRLGEMRSVDDVVDVSADSVPLEEEAAQEKRPKYRMVRQGEEELDETGRYYVNPKDLVVEEEEVEDEGLGLKADPVARTPADLKSVEDLKTGEDNPLLTDLVGDQEEAKRIRRAELWFNQAKVFTDAEDPDEDSQPKAKKAKTNKENQQPQIGPHLAAGAAIKEKDREIPLDPEGLAFATKMIHSKKAKRDIIDAGWNRNMFGDEDLPEWFAASENKYNTKPVEVDPADLRMYRDREKAVNARTLKKVVEAKARKQRKVKKHMEKARKKAESIATNAEMTQREKVSQVKKLYKAAMRPLEKKERTYIVMKKTNQGRKPRGAGKGPYKLVDKRLKKDIKGKMRSEGKKGKMKRTPKKKARK</sequence>
<gene>
    <name evidence="13" type="ORF">C7M84_018168</name>
</gene>
<feature type="region of interest" description="Disordered" evidence="9">
    <location>
        <begin position="532"/>
        <end position="562"/>
    </location>
</feature>
<dbReference type="GO" id="GO:0005730">
    <property type="term" value="C:nucleolus"/>
    <property type="evidence" value="ECO:0007669"/>
    <property type="project" value="UniProtKB-SubCell"/>
</dbReference>
<comment type="subcellular location">
    <subcellularLocation>
        <location evidence="1 8">Nucleus</location>
        <location evidence="1 8">Nucleolus</location>
    </subcellularLocation>
</comment>
<dbReference type="InterPro" id="IPR028589">
    <property type="entry name" value="SPB1-like"/>
</dbReference>
<dbReference type="PANTHER" id="PTHR10920:SF13">
    <property type="entry name" value="PRE-RRNA 2'-O-RIBOSE RNA METHYLTRANSFERASE FTSJ3"/>
    <property type="match status" value="1"/>
</dbReference>
<comment type="function">
    <text evidence="8">Probable methyltransferase involved in the maturation of rRNA and in the biogenesis of ribosomal subunits.</text>
</comment>
<keyword evidence="4 8" id="KW-0489">Methyltransferase</keyword>
<evidence type="ECO:0000256" key="2">
    <source>
        <dbReference type="ARBA" id="ARBA00022517"/>
    </source>
</evidence>
<dbReference type="HAMAP" id="MF_01547">
    <property type="entry name" value="RNA_methyltr_E"/>
    <property type="match status" value="1"/>
</dbReference>